<dbReference type="Pfam" id="PF14280">
    <property type="entry name" value="DUF4365"/>
    <property type="match status" value="1"/>
</dbReference>
<dbReference type="RefSeq" id="WP_199109135.1">
    <property type="nucleotide sequence ID" value="NZ_JAHWXQ010000001.1"/>
</dbReference>
<dbReference type="EMBL" id="JAHWXQ010000001">
    <property type="protein sequence ID" value="MBW3364666.1"/>
    <property type="molecule type" value="Genomic_DNA"/>
</dbReference>
<organism evidence="2 3">
    <name type="scientific">Pontibacter populi</name>
    <dbReference type="NCBI Taxonomy" id="890055"/>
    <lineage>
        <taxon>Bacteria</taxon>
        <taxon>Pseudomonadati</taxon>
        <taxon>Bacteroidota</taxon>
        <taxon>Cytophagia</taxon>
        <taxon>Cytophagales</taxon>
        <taxon>Hymenobacteraceae</taxon>
        <taxon>Pontibacter</taxon>
    </lineage>
</organism>
<reference evidence="2 3" key="1">
    <citation type="submission" date="2021-07" db="EMBL/GenBank/DDBJ databases">
        <authorList>
            <person name="Kim M.K."/>
        </authorList>
    </citation>
    <scope>NUCLEOTIDE SEQUENCE [LARGE SCALE GENOMIC DNA]</scope>
    <source>
        <strain evidence="2 3">HLY7-15</strain>
    </source>
</reference>
<accession>A0ABS6X9L4</accession>
<proteinExistence type="predicted"/>
<comment type="caution">
    <text evidence="2">The sequence shown here is derived from an EMBL/GenBank/DDBJ whole genome shotgun (WGS) entry which is preliminary data.</text>
</comment>
<feature type="domain" description="DUF4365" evidence="1">
    <location>
        <begin position="8"/>
        <end position="160"/>
    </location>
</feature>
<dbReference type="InterPro" id="IPR025375">
    <property type="entry name" value="DUF4365"/>
</dbReference>
<name>A0ABS6X9L4_9BACT</name>
<protein>
    <submittedName>
        <fullName evidence="2">DUF4365 domain-containing protein</fullName>
    </submittedName>
</protein>
<gene>
    <name evidence="2" type="ORF">KYK27_06405</name>
</gene>
<evidence type="ECO:0000313" key="2">
    <source>
        <dbReference type="EMBL" id="MBW3364666.1"/>
    </source>
</evidence>
<keyword evidence="3" id="KW-1185">Reference proteome</keyword>
<evidence type="ECO:0000259" key="1">
    <source>
        <dbReference type="Pfam" id="PF14280"/>
    </source>
</evidence>
<evidence type="ECO:0000313" key="3">
    <source>
        <dbReference type="Proteomes" id="UP000774935"/>
    </source>
</evidence>
<dbReference type="Proteomes" id="UP000774935">
    <property type="component" value="Unassembled WGS sequence"/>
</dbReference>
<sequence length="174" mass="20168">MTEQDIMEELSKGYLEMIANRSGYFNSCGRDYGTDLTIRKARVCPTRKRYLTQGKAIDIQIKATLEHNVRHLTDSSKPFIKFDLESKNYNDLVERSRENGAFIPLYLVVFILPQERETWLKLTSEELVIKKCAYWYQIQSDAELSSNTSTVTIAVPKTNIVCTNFYDTLFTQLN</sequence>